<protein>
    <submittedName>
        <fullName evidence="1">Uncharacterized protein</fullName>
    </submittedName>
</protein>
<dbReference type="Proteomes" id="UP000016491">
    <property type="component" value="Unassembled WGS sequence"/>
</dbReference>
<dbReference type="AlphaFoldDB" id="A0ABC9U019"/>
<organism evidence="1 2">
    <name type="scientific">[Clostridium] symbiosum ATCC 14940</name>
    <dbReference type="NCBI Taxonomy" id="411472"/>
    <lineage>
        <taxon>Bacteria</taxon>
        <taxon>Bacillati</taxon>
        <taxon>Bacillota</taxon>
        <taxon>Clostridia</taxon>
        <taxon>Lachnospirales</taxon>
        <taxon>Lachnospiraceae</taxon>
        <taxon>Otoolea</taxon>
    </lineage>
</organism>
<name>A0ABC9U019_CLOSY</name>
<reference evidence="1 2" key="1">
    <citation type="submission" date="2013-07" db="EMBL/GenBank/DDBJ databases">
        <authorList>
            <person name="Weinstock G."/>
            <person name="Sodergren E."/>
            <person name="Wylie T."/>
            <person name="Fulton L."/>
            <person name="Fulton R."/>
            <person name="Fronick C."/>
            <person name="O'Laughlin M."/>
            <person name="Godfrey J."/>
            <person name="Miner T."/>
            <person name="Herter B."/>
            <person name="Appelbaum E."/>
            <person name="Cordes M."/>
            <person name="Lek S."/>
            <person name="Wollam A."/>
            <person name="Pepin K.H."/>
            <person name="Palsikar V.B."/>
            <person name="Mitreva M."/>
            <person name="Wilson R.K."/>
        </authorList>
    </citation>
    <scope>NUCLEOTIDE SEQUENCE [LARGE SCALE GENOMIC DNA]</scope>
    <source>
        <strain evidence="1 2">ATCC 14940</strain>
    </source>
</reference>
<evidence type="ECO:0000313" key="1">
    <source>
        <dbReference type="EMBL" id="ERI78407.1"/>
    </source>
</evidence>
<accession>A0ABC9U019</accession>
<proteinExistence type="predicted"/>
<evidence type="ECO:0000313" key="2">
    <source>
        <dbReference type="Proteomes" id="UP000016491"/>
    </source>
</evidence>
<comment type="caution">
    <text evidence="1">The sequence shown here is derived from an EMBL/GenBank/DDBJ whole genome shotgun (WGS) entry which is preliminary data.</text>
</comment>
<dbReference type="EMBL" id="AWSU01000121">
    <property type="protein sequence ID" value="ERI78407.1"/>
    <property type="molecule type" value="Genomic_DNA"/>
</dbReference>
<sequence>MTDCFVRIGTSISLFVANYQYFILKLCDMTIELKGIGKFRLKSIQNIQIDNKNAYELF</sequence>
<gene>
    <name evidence="1" type="ORF">CLOSYM_01526</name>
</gene>